<dbReference type="PANTHER" id="PTHR22941">
    <property type="entry name" value="SERPENTINE RECEPTOR"/>
    <property type="match status" value="1"/>
</dbReference>
<dbReference type="eggNOG" id="ENOG502SY7B">
    <property type="taxonomic scope" value="Eukaryota"/>
</dbReference>
<gene>
    <name evidence="2" type="primary">Cre-srh-287</name>
    <name evidence="2" type="ORF">CRE_19810</name>
</gene>
<dbReference type="InterPro" id="IPR053220">
    <property type="entry name" value="Nematode_rcpt-like_serp_H"/>
</dbReference>
<feature type="transmembrane region" description="Helical" evidence="1">
    <location>
        <begin position="91"/>
        <end position="111"/>
    </location>
</feature>
<dbReference type="OMA" id="KWIMLNL"/>
<dbReference type="OrthoDB" id="5834443at2759"/>
<proteinExistence type="predicted"/>
<dbReference type="HOGENOM" id="CLU_042960_1_1_1"/>
<evidence type="ECO:0000313" key="3">
    <source>
        <dbReference type="Proteomes" id="UP000008281"/>
    </source>
</evidence>
<feature type="transmembrane region" description="Helical" evidence="1">
    <location>
        <begin position="132"/>
        <end position="149"/>
    </location>
</feature>
<reference evidence="2" key="1">
    <citation type="submission" date="2007-07" db="EMBL/GenBank/DDBJ databases">
        <title>PCAP assembly of the Caenorhabditis remanei genome.</title>
        <authorList>
            <consortium name="The Caenorhabditis remanei Sequencing Consortium"/>
            <person name="Wilson R.K."/>
        </authorList>
    </citation>
    <scope>NUCLEOTIDE SEQUENCE [LARGE SCALE GENOMIC DNA]</scope>
    <source>
        <strain evidence="2">PB4641</strain>
    </source>
</reference>
<keyword evidence="1" id="KW-0472">Membrane</keyword>
<dbReference type="Proteomes" id="UP000008281">
    <property type="component" value="Unassembled WGS sequence"/>
</dbReference>
<feature type="transmembrane region" description="Helical" evidence="1">
    <location>
        <begin position="184"/>
        <end position="210"/>
    </location>
</feature>
<accession>E3MTE9</accession>
<feature type="transmembrane region" description="Helical" evidence="1">
    <location>
        <begin position="267"/>
        <end position="290"/>
    </location>
</feature>
<dbReference type="AlphaFoldDB" id="E3MTE9"/>
<sequence length="346" mass="39590">MSYLHTPDFLSNTLLIISIVALPLHVFGAYCILVKTPKMMNSVKWIMLNLHFWSVVLDWGITFFTKPFILFPAMAGVPLGVLSGMGVSTGMQIYMVVTLFCIVCAAIVSCFENRYYLSFGRNSLWHHFRFPCMLFNYFLAFLIFLPAYINAPDQVSGLQKLFELLPNLSEDIRMLPIYVIATEYSMVVGPVMLMGVVIMIEALIFVGLMYKGAMKAIRLMTISLNTLIMQRKFLRALYIQIFMIFLNMGIPLFYLGVAVPFNYYNQAANNICFIIYSLHGLSSTIVMVWIHKPYRMVIENLFDRGRSRRMSNAGQRKSIGEMKTTLNVSNVNIRLQYNVNIVNVVI</sequence>
<evidence type="ECO:0000313" key="2">
    <source>
        <dbReference type="EMBL" id="EFP08764.1"/>
    </source>
</evidence>
<dbReference type="PANTHER" id="PTHR22941:SF303">
    <property type="entry name" value="SERPENTINE RECEPTOR, CLASS H"/>
    <property type="match status" value="1"/>
</dbReference>
<keyword evidence="1" id="KW-1133">Transmembrane helix</keyword>
<feature type="transmembrane region" description="Helical" evidence="1">
    <location>
        <begin position="45"/>
        <end position="71"/>
    </location>
</feature>
<feature type="transmembrane region" description="Helical" evidence="1">
    <location>
        <begin position="12"/>
        <end position="33"/>
    </location>
</feature>
<name>E3MTE9_CAERE</name>
<dbReference type="EMBL" id="DS268476">
    <property type="protein sequence ID" value="EFP08764.1"/>
    <property type="molecule type" value="Genomic_DNA"/>
</dbReference>
<dbReference type="InterPro" id="IPR019422">
    <property type="entry name" value="7TM_GPCR_serpentine_rcpt_Srh"/>
</dbReference>
<dbReference type="KEGG" id="crq:GCK72_020948"/>
<dbReference type="Pfam" id="PF10318">
    <property type="entry name" value="7TM_GPCR_Srh"/>
    <property type="match status" value="1"/>
</dbReference>
<dbReference type="InParanoid" id="E3MTE9"/>
<organism evidence="3">
    <name type="scientific">Caenorhabditis remanei</name>
    <name type="common">Caenorhabditis vulgaris</name>
    <dbReference type="NCBI Taxonomy" id="31234"/>
    <lineage>
        <taxon>Eukaryota</taxon>
        <taxon>Metazoa</taxon>
        <taxon>Ecdysozoa</taxon>
        <taxon>Nematoda</taxon>
        <taxon>Chromadorea</taxon>
        <taxon>Rhabditida</taxon>
        <taxon>Rhabditina</taxon>
        <taxon>Rhabditomorpha</taxon>
        <taxon>Rhabditoidea</taxon>
        <taxon>Rhabditidae</taxon>
        <taxon>Peloderinae</taxon>
        <taxon>Caenorhabditis</taxon>
    </lineage>
</organism>
<evidence type="ECO:0000256" key="1">
    <source>
        <dbReference type="SAM" id="Phobius"/>
    </source>
</evidence>
<dbReference type="RefSeq" id="XP_003100555.2">
    <property type="nucleotide sequence ID" value="XM_003100507.2"/>
</dbReference>
<feature type="transmembrane region" description="Helical" evidence="1">
    <location>
        <begin position="237"/>
        <end position="261"/>
    </location>
</feature>
<keyword evidence="1" id="KW-0812">Transmembrane</keyword>
<dbReference type="CTD" id="9814755"/>
<protein>
    <submittedName>
        <fullName evidence="2">CRE-SRH-287 protein</fullName>
    </submittedName>
</protein>
<keyword evidence="3" id="KW-1185">Reference proteome</keyword>
<dbReference type="GeneID" id="9814755"/>